<dbReference type="Proteomes" id="UP000217784">
    <property type="component" value="Unassembled WGS sequence"/>
</dbReference>
<evidence type="ECO:0000259" key="2">
    <source>
        <dbReference type="Pfam" id="PF13478"/>
    </source>
</evidence>
<gene>
    <name evidence="3" type="ORF">ASJ80_04490</name>
</gene>
<feature type="domain" description="XdhC Rossmann" evidence="2">
    <location>
        <begin position="185"/>
        <end position="327"/>
    </location>
</feature>
<dbReference type="PANTHER" id="PTHR30388">
    <property type="entry name" value="ALDEHYDE OXIDOREDUCTASE MOLYBDENUM COFACTOR ASSEMBLY PROTEIN"/>
    <property type="match status" value="1"/>
</dbReference>
<dbReference type="AlphaFoldDB" id="A0A2A2H1N4"/>
<name>A0A2A2H1N4_METBR</name>
<accession>A0A2A2H1N4</accession>
<dbReference type="InterPro" id="IPR003777">
    <property type="entry name" value="XdhC_CoxI"/>
</dbReference>
<dbReference type="Gene3D" id="3.40.50.720">
    <property type="entry name" value="NAD(P)-binding Rossmann-like Domain"/>
    <property type="match status" value="1"/>
</dbReference>
<comment type="caution">
    <text evidence="3">The sequence shown here is derived from an EMBL/GenBank/DDBJ whole genome shotgun (WGS) entry which is preliminary data.</text>
</comment>
<dbReference type="RefSeq" id="WP_083241084.1">
    <property type="nucleotide sequence ID" value="NZ_LMVM01000039.1"/>
</dbReference>
<evidence type="ECO:0008006" key="5">
    <source>
        <dbReference type="Google" id="ProtNLM"/>
    </source>
</evidence>
<proteinExistence type="predicted"/>
<protein>
    <recommendedName>
        <fullName evidence="5">Xanthine dehydrogenase</fullName>
    </recommendedName>
</protein>
<dbReference type="EMBL" id="LMVM01000039">
    <property type="protein sequence ID" value="PAV03265.1"/>
    <property type="molecule type" value="Genomic_DNA"/>
</dbReference>
<dbReference type="InterPro" id="IPR036291">
    <property type="entry name" value="NAD(P)-bd_dom_sf"/>
</dbReference>
<dbReference type="Pfam" id="PF13478">
    <property type="entry name" value="XdhC_C"/>
    <property type="match status" value="1"/>
</dbReference>
<dbReference type="OrthoDB" id="33067at2157"/>
<dbReference type="Pfam" id="PF02625">
    <property type="entry name" value="XdhC_CoxI"/>
    <property type="match status" value="1"/>
</dbReference>
<evidence type="ECO:0000259" key="1">
    <source>
        <dbReference type="Pfam" id="PF02625"/>
    </source>
</evidence>
<keyword evidence="4" id="KW-1185">Reference proteome</keyword>
<reference evidence="3 4" key="1">
    <citation type="journal article" date="2017" name="BMC Genomics">
        <title>Genomic analysis of methanogenic archaea reveals a shift towards energy conservation.</title>
        <authorList>
            <person name="Gilmore S.P."/>
            <person name="Henske J.K."/>
            <person name="Sexton J.A."/>
            <person name="Solomon K.V."/>
            <person name="Seppala S."/>
            <person name="Yoo J.I."/>
            <person name="Huyett L.M."/>
            <person name="Pressman A."/>
            <person name="Cogan J.Z."/>
            <person name="Kivenson V."/>
            <person name="Peng X."/>
            <person name="Tan Y."/>
            <person name="Valentine D.L."/>
            <person name="O'Malley M.A."/>
        </authorList>
    </citation>
    <scope>NUCLEOTIDE SEQUENCE [LARGE SCALE GENOMIC DNA]</scope>
    <source>
        <strain evidence="3 4">M.o.H.</strain>
    </source>
</reference>
<organism evidence="3 4">
    <name type="scientific">Methanobacterium bryantii</name>
    <dbReference type="NCBI Taxonomy" id="2161"/>
    <lineage>
        <taxon>Archaea</taxon>
        <taxon>Methanobacteriati</taxon>
        <taxon>Methanobacteriota</taxon>
        <taxon>Methanomada group</taxon>
        <taxon>Methanobacteria</taxon>
        <taxon>Methanobacteriales</taxon>
        <taxon>Methanobacteriaceae</taxon>
        <taxon>Methanobacterium</taxon>
    </lineage>
</organism>
<evidence type="ECO:0000313" key="3">
    <source>
        <dbReference type="EMBL" id="PAV03265.1"/>
    </source>
</evidence>
<dbReference type="PANTHER" id="PTHR30388:SF6">
    <property type="entry name" value="XANTHINE DEHYDROGENASE SUBUNIT A-RELATED"/>
    <property type="match status" value="1"/>
</dbReference>
<dbReference type="InterPro" id="IPR052698">
    <property type="entry name" value="MoCofactor_Util/Proc"/>
</dbReference>
<feature type="domain" description="XdhC- CoxI" evidence="1">
    <location>
        <begin position="14"/>
        <end position="77"/>
    </location>
</feature>
<evidence type="ECO:0000313" key="4">
    <source>
        <dbReference type="Proteomes" id="UP000217784"/>
    </source>
</evidence>
<dbReference type="InterPro" id="IPR027051">
    <property type="entry name" value="XdhC_Rossmann_dom"/>
</dbReference>
<dbReference type="SUPFAM" id="SSF51735">
    <property type="entry name" value="NAD(P)-binding Rossmann-fold domains"/>
    <property type="match status" value="1"/>
</dbReference>
<sequence>MNMNMYEIVEDYLKNGKVGAIATVISRNGSAPRDVGAKMFVGEDGKIYGSIGGGNLEHGVYKQAISTMGTEKPKMIHIRMDSEEVASDGMICGGDIDVFLEPVHEKNLKLYSRLGELKRMGLNGVLVTQFNGEKYLKTAVEENTEISGDDISEDDKKAFLKHIRSTDLHFEDGVIIESLHIAPLLYVFGAGHVSQFISKVAKMVGFYVVIIDDREEFANEERFPDADEVLVESFYDVFNHLNFTGNEYIVIVTRGHQFDRDVLIESLKKDTKYVGMIGSRRKVKMVLKHMKEIGLDPKAVDNVYSPIGLSINAETPQEIAVSIVGELVKVRRS</sequence>